<dbReference type="InterPro" id="IPR041667">
    <property type="entry name" value="Cupin_8"/>
</dbReference>
<evidence type="ECO:0000259" key="1">
    <source>
        <dbReference type="PROSITE" id="PS51184"/>
    </source>
</evidence>
<organism evidence="3">
    <name type="scientific">Candidatus Kentrum sp. TUN</name>
    <dbReference type="NCBI Taxonomy" id="2126343"/>
    <lineage>
        <taxon>Bacteria</taxon>
        <taxon>Pseudomonadati</taxon>
        <taxon>Pseudomonadota</taxon>
        <taxon>Gammaproteobacteria</taxon>
        <taxon>Candidatus Kentrum</taxon>
    </lineage>
</organism>
<sequence length="224" mass="26028">MALANILKKTPIAVDETTNIGAEDFRRDYVDAHRPLVIRGAVRHWRAMDRDDAYLVDKLLAYPVQPDIIPCNQRGKPDLVRAKQETMPIDRFLSCLPDTERYHYIADINMPPMLDTDLGDHSVFSVFPIWRRRTFWWGKDGQMSFLHYDDNENIMCQFDGEKVFLLFDVTDFDFMYPRSKADFRSVVGQNGDFSPSLADYPLLARATPYIARIGRGDMLYLPCY</sequence>
<accession>A0A451A4W3</accession>
<name>A0A451A4W3_9GAMM</name>
<evidence type="ECO:0000313" key="2">
    <source>
        <dbReference type="EMBL" id="VFK55118.1"/>
    </source>
</evidence>
<dbReference type="PROSITE" id="PS51184">
    <property type="entry name" value="JMJC"/>
    <property type="match status" value="1"/>
</dbReference>
<dbReference type="PANTHER" id="PTHR12461">
    <property type="entry name" value="HYPOXIA-INDUCIBLE FACTOR 1 ALPHA INHIBITOR-RELATED"/>
    <property type="match status" value="1"/>
</dbReference>
<protein>
    <submittedName>
        <fullName evidence="3">Cupin-like domain-containing protein</fullName>
    </submittedName>
</protein>
<dbReference type="AlphaFoldDB" id="A0A451A4W3"/>
<dbReference type="InterPro" id="IPR003347">
    <property type="entry name" value="JmjC_dom"/>
</dbReference>
<evidence type="ECO:0000313" key="3">
    <source>
        <dbReference type="EMBL" id="VFK61074.1"/>
    </source>
</evidence>
<dbReference type="PANTHER" id="PTHR12461:SF105">
    <property type="entry name" value="HYPOXIA-INDUCIBLE FACTOR 1-ALPHA INHIBITOR"/>
    <property type="match status" value="1"/>
</dbReference>
<dbReference type="Gene3D" id="2.60.120.10">
    <property type="entry name" value="Jelly Rolls"/>
    <property type="match status" value="1"/>
</dbReference>
<gene>
    <name evidence="3" type="ORF">BECKTUN1418E_GA0071001_106112</name>
    <name evidence="2" type="ORF">BECKTUN1418F_GA0071002_106312</name>
</gene>
<reference evidence="3" key="1">
    <citation type="submission" date="2019-02" db="EMBL/GenBank/DDBJ databases">
        <authorList>
            <person name="Gruber-Vodicka R. H."/>
            <person name="Seah K. B. B."/>
        </authorList>
    </citation>
    <scope>NUCLEOTIDE SEQUENCE</scope>
    <source>
        <strain evidence="3">BECK_BY2</strain>
        <strain evidence="2">BECK_BY3</strain>
    </source>
</reference>
<dbReference type="Pfam" id="PF13621">
    <property type="entry name" value="Cupin_8"/>
    <property type="match status" value="1"/>
</dbReference>
<proteinExistence type="predicted"/>
<dbReference type="SUPFAM" id="SSF51197">
    <property type="entry name" value="Clavaminate synthase-like"/>
    <property type="match status" value="1"/>
</dbReference>
<dbReference type="EMBL" id="CAADFY010000063">
    <property type="protein sequence ID" value="VFK55118.1"/>
    <property type="molecule type" value="Genomic_DNA"/>
</dbReference>
<feature type="domain" description="JmjC" evidence="1">
    <location>
        <begin position="97"/>
        <end position="224"/>
    </location>
</feature>
<dbReference type="EMBL" id="CAADFV010000061">
    <property type="protein sequence ID" value="VFK61074.1"/>
    <property type="molecule type" value="Genomic_DNA"/>
</dbReference>
<dbReference type="InterPro" id="IPR014710">
    <property type="entry name" value="RmlC-like_jellyroll"/>
</dbReference>